<gene>
    <name evidence="9" type="ORF">H8S44_10190</name>
</gene>
<feature type="transmembrane region" description="Helical" evidence="8">
    <location>
        <begin position="185"/>
        <end position="206"/>
    </location>
</feature>
<dbReference type="EMBL" id="JACOOR010000005">
    <property type="protein sequence ID" value="MBC5660140.1"/>
    <property type="molecule type" value="Genomic_DNA"/>
</dbReference>
<protein>
    <submittedName>
        <fullName evidence="9">AzlC family ABC transporter permease</fullName>
    </submittedName>
</protein>
<feature type="transmembrane region" description="Helical" evidence="8">
    <location>
        <begin position="129"/>
        <end position="153"/>
    </location>
</feature>
<evidence type="ECO:0000256" key="1">
    <source>
        <dbReference type="ARBA" id="ARBA00004651"/>
    </source>
</evidence>
<keyword evidence="5 8" id="KW-0812">Transmembrane</keyword>
<keyword evidence="3" id="KW-0813">Transport</keyword>
<name>A0A923LDG2_9FIRM</name>
<proteinExistence type="inferred from homology"/>
<feature type="transmembrane region" description="Helical" evidence="8">
    <location>
        <begin position="58"/>
        <end position="86"/>
    </location>
</feature>
<dbReference type="PANTHER" id="PTHR34979:SF1">
    <property type="entry name" value="INNER MEMBRANE PROTEIN YGAZ"/>
    <property type="match status" value="1"/>
</dbReference>
<evidence type="ECO:0000256" key="5">
    <source>
        <dbReference type="ARBA" id="ARBA00022692"/>
    </source>
</evidence>
<organism evidence="9 10">
    <name type="scientific">Anaerosacchariphilus hominis</name>
    <dbReference type="NCBI Taxonomy" id="2763017"/>
    <lineage>
        <taxon>Bacteria</taxon>
        <taxon>Bacillati</taxon>
        <taxon>Bacillota</taxon>
        <taxon>Clostridia</taxon>
        <taxon>Lachnospirales</taxon>
        <taxon>Lachnospiraceae</taxon>
        <taxon>Anaerosacchariphilus</taxon>
    </lineage>
</organism>
<dbReference type="AlphaFoldDB" id="A0A923LDG2"/>
<comment type="similarity">
    <text evidence="2">Belongs to the AzlC family.</text>
</comment>
<evidence type="ECO:0000313" key="9">
    <source>
        <dbReference type="EMBL" id="MBC5660140.1"/>
    </source>
</evidence>
<evidence type="ECO:0000256" key="2">
    <source>
        <dbReference type="ARBA" id="ARBA00010735"/>
    </source>
</evidence>
<dbReference type="PANTHER" id="PTHR34979">
    <property type="entry name" value="INNER MEMBRANE PROTEIN YGAZ"/>
    <property type="match status" value="1"/>
</dbReference>
<comment type="subcellular location">
    <subcellularLocation>
        <location evidence="1">Cell membrane</location>
        <topology evidence="1">Multi-pass membrane protein</topology>
    </subcellularLocation>
</comment>
<keyword evidence="6 8" id="KW-1133">Transmembrane helix</keyword>
<evidence type="ECO:0000256" key="7">
    <source>
        <dbReference type="ARBA" id="ARBA00023136"/>
    </source>
</evidence>
<evidence type="ECO:0000256" key="4">
    <source>
        <dbReference type="ARBA" id="ARBA00022475"/>
    </source>
</evidence>
<keyword evidence="4" id="KW-1003">Cell membrane</keyword>
<feature type="transmembrane region" description="Helical" evidence="8">
    <location>
        <begin position="212"/>
        <end position="232"/>
    </location>
</feature>
<evidence type="ECO:0000256" key="3">
    <source>
        <dbReference type="ARBA" id="ARBA00022448"/>
    </source>
</evidence>
<comment type="caution">
    <text evidence="9">The sequence shown here is derived from an EMBL/GenBank/DDBJ whole genome shotgun (WGS) entry which is preliminary data.</text>
</comment>
<evidence type="ECO:0000256" key="8">
    <source>
        <dbReference type="SAM" id="Phobius"/>
    </source>
</evidence>
<dbReference type="Pfam" id="PF03591">
    <property type="entry name" value="AzlC"/>
    <property type="match status" value="1"/>
</dbReference>
<evidence type="ECO:0000313" key="10">
    <source>
        <dbReference type="Proteomes" id="UP000649345"/>
    </source>
</evidence>
<feature type="transmembrane region" description="Helical" evidence="8">
    <location>
        <begin position="159"/>
        <end position="178"/>
    </location>
</feature>
<reference evidence="9" key="1">
    <citation type="submission" date="2020-08" db="EMBL/GenBank/DDBJ databases">
        <title>Genome public.</title>
        <authorList>
            <person name="Liu C."/>
            <person name="Sun Q."/>
        </authorList>
    </citation>
    <scope>NUCLEOTIDE SEQUENCE</scope>
    <source>
        <strain evidence="9">NSJ-68</strain>
    </source>
</reference>
<evidence type="ECO:0000256" key="6">
    <source>
        <dbReference type="ARBA" id="ARBA00022989"/>
    </source>
</evidence>
<dbReference type="InterPro" id="IPR011606">
    <property type="entry name" value="Brnchd-chn_aa_trnsp_permease"/>
</dbReference>
<keyword evidence="7 8" id="KW-0472">Membrane</keyword>
<dbReference type="GO" id="GO:1903785">
    <property type="term" value="P:L-valine transmembrane transport"/>
    <property type="evidence" value="ECO:0007669"/>
    <property type="project" value="TreeGrafter"/>
</dbReference>
<dbReference type="RefSeq" id="WP_186873583.1">
    <property type="nucleotide sequence ID" value="NZ_JACOOR010000005.1"/>
</dbReference>
<dbReference type="GO" id="GO:0005886">
    <property type="term" value="C:plasma membrane"/>
    <property type="evidence" value="ECO:0007669"/>
    <property type="project" value="UniProtKB-SubCell"/>
</dbReference>
<dbReference type="Proteomes" id="UP000649345">
    <property type="component" value="Unassembled WGS sequence"/>
</dbReference>
<keyword evidence="10" id="KW-1185">Reference proteome</keyword>
<feature type="transmembrane region" description="Helical" evidence="8">
    <location>
        <begin position="21"/>
        <end position="38"/>
    </location>
</feature>
<accession>A0A923LDG2</accession>
<sequence>MNESKAQGFRLGMRDGIPIGLGYLAVAFSLGITARNAGLNAFQGFLISILNNASAGEYAGITVIAANAAYAEIAIVTLITNARYLLMSCAMSQRLEPGLSLGHRLLMGFDITDELFGIAIARPGYLNPYYTYGAMLMAMPGWSIGTSLGIIAGNILPERVVSALSVALFGMFLAVIIPPARKNKVVAVLVALSFAASFAFSVLPLVSTLSDGTRTIILTVVISAGAALLFPVPREKPAAKSDFTESDAEKGASHS</sequence>